<dbReference type="Pfam" id="PF17815">
    <property type="entry name" value="PDZ_3"/>
    <property type="match status" value="1"/>
</dbReference>
<keyword evidence="7" id="KW-1185">Reference proteome</keyword>
<name>A0A5C5V658_9BACT</name>
<dbReference type="RefSeq" id="WP_146567178.1">
    <property type="nucleotide sequence ID" value="NZ_SIHJ01000002.1"/>
</dbReference>
<keyword evidence="4" id="KW-0732">Signal</keyword>
<feature type="domain" description="Protease Do-like PDZ" evidence="5">
    <location>
        <begin position="344"/>
        <end position="483"/>
    </location>
</feature>
<dbReference type="GO" id="GO:0006508">
    <property type="term" value="P:proteolysis"/>
    <property type="evidence" value="ECO:0007669"/>
    <property type="project" value="UniProtKB-KW"/>
</dbReference>
<evidence type="ECO:0000256" key="4">
    <source>
        <dbReference type="SAM" id="SignalP"/>
    </source>
</evidence>
<dbReference type="AlphaFoldDB" id="A0A5C5V658"/>
<dbReference type="InterPro" id="IPR041517">
    <property type="entry name" value="DEGP_PDZ"/>
</dbReference>
<evidence type="ECO:0000313" key="6">
    <source>
        <dbReference type="EMBL" id="TWT34054.1"/>
    </source>
</evidence>
<dbReference type="Gene3D" id="2.40.10.10">
    <property type="entry name" value="Trypsin-like serine proteases"/>
    <property type="match status" value="2"/>
</dbReference>
<keyword evidence="2 6" id="KW-0378">Hydrolase</keyword>
<dbReference type="Gene3D" id="3.20.190.20">
    <property type="match status" value="1"/>
</dbReference>
<sequence precursor="true">MPRTPGLTLAVLAAVLLQQGHAAAAGVRDSVVRIEVTSRAPDFYRPWSKKSPSSSSGSGVMIEGNRILTNAHVVQHASQIQVQQHGASDKHAARVVAVGPGIDLAVLELEDASVAESIPPIAMSDELPKLRQSITAYGYPMGGEELSITEGVVSRIEFTSFYYEGLGLRIQVDAALNPGNSGGPALSDDKLIGLVFSKINEADNIGYLIPVEEIRDFLADVADGSYDGKPALYDDVNTTENRALRERLGLDGDTTGVVVEAPYGDDSVLKRWDVITHIGPHEIDNQGYVRLGDELRLRYLYQAPKCAEDGKVPLTIFRDGESLEVQADVHRGRDLVLPIVGHGYPDYFIWGPLVFTTATQEVAVRGGPRMWASFMATDNPLLGRLRDLKRFPDEELVMIPNRLFPHRITRGYSNATLAVVESVDGQPVRNLPHLVSLLRDASGEFVEIDLAGRYESLVFRRREALEATEEILTDEGIRRQGSPELLKVWEASDE</sequence>
<evidence type="ECO:0000256" key="1">
    <source>
        <dbReference type="ARBA" id="ARBA00022670"/>
    </source>
</evidence>
<dbReference type="EMBL" id="SIHJ01000002">
    <property type="protein sequence ID" value="TWT34054.1"/>
    <property type="molecule type" value="Genomic_DNA"/>
</dbReference>
<dbReference type="SUPFAM" id="SSF50494">
    <property type="entry name" value="Trypsin-like serine proteases"/>
    <property type="match status" value="1"/>
</dbReference>
<evidence type="ECO:0000256" key="3">
    <source>
        <dbReference type="ARBA" id="ARBA00022825"/>
    </source>
</evidence>
<dbReference type="InterPro" id="IPR009003">
    <property type="entry name" value="Peptidase_S1_PA"/>
</dbReference>
<accession>A0A5C5V658</accession>
<evidence type="ECO:0000256" key="2">
    <source>
        <dbReference type="ARBA" id="ARBA00022801"/>
    </source>
</evidence>
<gene>
    <name evidence="6" type="primary">htrA_5</name>
    <name evidence="6" type="ORF">KOR34_38900</name>
</gene>
<proteinExistence type="predicted"/>
<dbReference type="GO" id="GO:0004252">
    <property type="term" value="F:serine-type endopeptidase activity"/>
    <property type="evidence" value="ECO:0007669"/>
    <property type="project" value="InterPro"/>
</dbReference>
<dbReference type="InterPro" id="IPR043504">
    <property type="entry name" value="Peptidase_S1_PA_chymotrypsin"/>
</dbReference>
<dbReference type="Pfam" id="PF13365">
    <property type="entry name" value="Trypsin_2"/>
    <property type="match status" value="1"/>
</dbReference>
<keyword evidence="1 6" id="KW-0645">Protease</keyword>
<protein>
    <submittedName>
        <fullName evidence="6">Serine protease Do-like HtrA</fullName>
        <ecNumber evidence="6">3.4.21.107</ecNumber>
    </submittedName>
</protein>
<feature type="signal peptide" evidence="4">
    <location>
        <begin position="1"/>
        <end position="24"/>
    </location>
</feature>
<evidence type="ECO:0000259" key="5">
    <source>
        <dbReference type="Pfam" id="PF17815"/>
    </source>
</evidence>
<reference evidence="6 7" key="1">
    <citation type="submission" date="2019-02" db="EMBL/GenBank/DDBJ databases">
        <title>Deep-cultivation of Planctomycetes and their phenomic and genomic characterization uncovers novel biology.</title>
        <authorList>
            <person name="Wiegand S."/>
            <person name="Jogler M."/>
            <person name="Boedeker C."/>
            <person name="Pinto D."/>
            <person name="Vollmers J."/>
            <person name="Rivas-Marin E."/>
            <person name="Kohn T."/>
            <person name="Peeters S.H."/>
            <person name="Heuer A."/>
            <person name="Rast P."/>
            <person name="Oberbeckmann S."/>
            <person name="Bunk B."/>
            <person name="Jeske O."/>
            <person name="Meyerdierks A."/>
            <person name="Storesund J.E."/>
            <person name="Kallscheuer N."/>
            <person name="Luecker S."/>
            <person name="Lage O.M."/>
            <person name="Pohl T."/>
            <person name="Merkel B.J."/>
            <person name="Hornburger P."/>
            <person name="Mueller R.-W."/>
            <person name="Bruemmer F."/>
            <person name="Labrenz M."/>
            <person name="Spormann A.M."/>
            <person name="Op Den Camp H."/>
            <person name="Overmann J."/>
            <person name="Amann R."/>
            <person name="Jetten M.S.M."/>
            <person name="Mascher T."/>
            <person name="Medema M.H."/>
            <person name="Devos D.P."/>
            <person name="Kaster A.-K."/>
            <person name="Ovreas L."/>
            <person name="Rohde M."/>
            <person name="Galperin M.Y."/>
            <person name="Jogler C."/>
        </authorList>
    </citation>
    <scope>NUCLEOTIDE SEQUENCE [LARGE SCALE GENOMIC DNA]</scope>
    <source>
        <strain evidence="6 7">KOR34</strain>
    </source>
</reference>
<dbReference type="EC" id="3.4.21.107" evidence="6"/>
<feature type="chain" id="PRO_5022763913" evidence="4">
    <location>
        <begin position="25"/>
        <end position="494"/>
    </location>
</feature>
<evidence type="ECO:0000313" key="7">
    <source>
        <dbReference type="Proteomes" id="UP000316714"/>
    </source>
</evidence>
<dbReference type="Proteomes" id="UP000316714">
    <property type="component" value="Unassembled WGS sequence"/>
</dbReference>
<dbReference type="OrthoDB" id="9758917at2"/>
<dbReference type="PANTHER" id="PTHR45980">
    <property type="match status" value="1"/>
</dbReference>
<dbReference type="PRINTS" id="PR00834">
    <property type="entry name" value="PROTEASES2C"/>
</dbReference>
<dbReference type="PANTHER" id="PTHR45980:SF9">
    <property type="entry name" value="PROTEASE DO-LIKE 10, MITOCHONDRIAL-RELATED"/>
    <property type="match status" value="1"/>
</dbReference>
<organism evidence="6 7">
    <name type="scientific">Posidoniimonas corsicana</name>
    <dbReference type="NCBI Taxonomy" id="1938618"/>
    <lineage>
        <taxon>Bacteria</taxon>
        <taxon>Pseudomonadati</taxon>
        <taxon>Planctomycetota</taxon>
        <taxon>Planctomycetia</taxon>
        <taxon>Pirellulales</taxon>
        <taxon>Lacipirellulaceae</taxon>
        <taxon>Posidoniimonas</taxon>
    </lineage>
</organism>
<dbReference type="InterPro" id="IPR001940">
    <property type="entry name" value="Peptidase_S1C"/>
</dbReference>
<dbReference type="InterPro" id="IPR046449">
    <property type="entry name" value="DEGP_PDZ_sf"/>
</dbReference>
<comment type="caution">
    <text evidence="6">The sequence shown here is derived from an EMBL/GenBank/DDBJ whole genome shotgun (WGS) entry which is preliminary data.</text>
</comment>
<keyword evidence="3" id="KW-0720">Serine protease</keyword>